<feature type="compositionally biased region" description="Basic residues" evidence="1">
    <location>
        <begin position="143"/>
        <end position="153"/>
    </location>
</feature>
<dbReference type="AlphaFoldDB" id="A0A804MGZ9"/>
<evidence type="ECO:0000313" key="3">
    <source>
        <dbReference type="Proteomes" id="UP000007305"/>
    </source>
</evidence>
<feature type="compositionally biased region" description="Basic and acidic residues" evidence="1">
    <location>
        <begin position="130"/>
        <end position="142"/>
    </location>
</feature>
<sequence length="322" mass="36346">MNKRRSSREKKKEEEIDVETKGPRNGYAWTKNRRCHLPRPYCMRACIFHSSAQLLLDLIPSHCKLHACISISSIGRPAGRSRVLFIPVVLPTVRPCTAAGAGAGRRRRGRGRRRGRRRAAGGGRRRRRAGLGDELPRREVQYLRRRTPGRRRREREGQVAAPPAHHHELLLDRRRVVAAAPAALQQLRVLHEVRVRVRVRHDGRAAVLQVRLRLRLRHCCQVHRRRPRVPVVVRDAAGDDEAEVGSALHALREVELGLGALEPQRRLVVGDGGVLRRVEGAEPHPRRLLGVPDLRRPLAPRPLPHPSVVPPQTCTSRGAKHA</sequence>
<proteinExistence type="predicted"/>
<dbReference type="InParanoid" id="A0A804MGZ9"/>
<keyword evidence="3" id="KW-1185">Reference proteome</keyword>
<evidence type="ECO:0000313" key="2">
    <source>
        <dbReference type="EnsemblPlants" id="Zm00001eb084810_P001"/>
    </source>
</evidence>
<evidence type="ECO:0000256" key="1">
    <source>
        <dbReference type="SAM" id="MobiDB-lite"/>
    </source>
</evidence>
<feature type="region of interest" description="Disordered" evidence="1">
    <location>
        <begin position="98"/>
        <end position="165"/>
    </location>
</feature>
<reference evidence="2" key="3">
    <citation type="submission" date="2021-05" db="UniProtKB">
        <authorList>
            <consortium name="EnsemblPlants"/>
        </authorList>
    </citation>
    <scope>IDENTIFICATION</scope>
    <source>
        <strain evidence="2">cv. B73</strain>
    </source>
</reference>
<accession>A0A804MGZ9</accession>
<name>A0A804MGZ9_MAIZE</name>
<dbReference type="Proteomes" id="UP000007305">
    <property type="component" value="Chromosome 2"/>
</dbReference>
<feature type="compositionally biased region" description="Basic residues" evidence="1">
    <location>
        <begin position="104"/>
        <end position="129"/>
    </location>
</feature>
<organism evidence="2 3">
    <name type="scientific">Zea mays</name>
    <name type="common">Maize</name>
    <dbReference type="NCBI Taxonomy" id="4577"/>
    <lineage>
        <taxon>Eukaryota</taxon>
        <taxon>Viridiplantae</taxon>
        <taxon>Streptophyta</taxon>
        <taxon>Embryophyta</taxon>
        <taxon>Tracheophyta</taxon>
        <taxon>Spermatophyta</taxon>
        <taxon>Magnoliopsida</taxon>
        <taxon>Liliopsida</taxon>
        <taxon>Poales</taxon>
        <taxon>Poaceae</taxon>
        <taxon>PACMAD clade</taxon>
        <taxon>Panicoideae</taxon>
        <taxon>Andropogonodae</taxon>
        <taxon>Andropogoneae</taxon>
        <taxon>Tripsacinae</taxon>
        <taxon>Zea</taxon>
    </lineage>
</organism>
<dbReference type="EnsemblPlants" id="Zm00001eb084810_T001">
    <property type="protein sequence ID" value="Zm00001eb084810_P001"/>
    <property type="gene ID" value="Zm00001eb084810"/>
</dbReference>
<reference evidence="3" key="1">
    <citation type="submission" date="2015-12" db="EMBL/GenBank/DDBJ databases">
        <title>Update maize B73 reference genome by single molecule sequencing technologies.</title>
        <authorList>
            <consortium name="Maize Genome Sequencing Project"/>
            <person name="Ware D."/>
        </authorList>
    </citation>
    <scope>NUCLEOTIDE SEQUENCE [LARGE SCALE GENOMIC DNA]</scope>
    <source>
        <strain evidence="3">cv. B73</strain>
    </source>
</reference>
<feature type="region of interest" description="Disordered" evidence="1">
    <location>
        <begin position="286"/>
        <end position="322"/>
    </location>
</feature>
<feature type="compositionally biased region" description="Pro residues" evidence="1">
    <location>
        <begin position="299"/>
        <end position="309"/>
    </location>
</feature>
<dbReference type="Gramene" id="Zm00001eb084810_T001">
    <property type="protein sequence ID" value="Zm00001eb084810_P001"/>
    <property type="gene ID" value="Zm00001eb084810"/>
</dbReference>
<reference evidence="2" key="2">
    <citation type="submission" date="2019-07" db="EMBL/GenBank/DDBJ databases">
        <authorList>
            <person name="Seetharam A."/>
            <person name="Woodhouse M."/>
            <person name="Cannon E."/>
        </authorList>
    </citation>
    <scope>NUCLEOTIDE SEQUENCE [LARGE SCALE GENOMIC DNA]</scope>
    <source>
        <strain evidence="2">cv. B73</strain>
    </source>
</reference>
<protein>
    <submittedName>
        <fullName evidence="2">Uncharacterized protein</fullName>
    </submittedName>
</protein>